<dbReference type="InterPro" id="IPR006157">
    <property type="entry name" value="FolB_dom"/>
</dbReference>
<dbReference type="HOGENOM" id="CLU_062068_0_0_1"/>
<accession>A0A084GAV2</accession>
<gene>
    <name evidence="9" type="ORF">SAPIO_CDS3472</name>
</gene>
<dbReference type="OMA" id="PCLIGVN"/>
<keyword evidence="10" id="KW-1185">Reference proteome</keyword>
<dbReference type="GO" id="GO:0005737">
    <property type="term" value="C:cytoplasm"/>
    <property type="evidence" value="ECO:0007669"/>
    <property type="project" value="TreeGrafter"/>
</dbReference>
<dbReference type="GO" id="GO:0046656">
    <property type="term" value="P:folic acid biosynthetic process"/>
    <property type="evidence" value="ECO:0007669"/>
    <property type="project" value="UniProtKB-KW"/>
</dbReference>
<evidence type="ECO:0000313" key="10">
    <source>
        <dbReference type="Proteomes" id="UP000028545"/>
    </source>
</evidence>
<dbReference type="VEuPathDB" id="FungiDB:SAPIO_CDS3472"/>
<feature type="domain" description="Dihydroneopterin aldolase/epimerase" evidence="8">
    <location>
        <begin position="22"/>
        <end position="132"/>
    </location>
</feature>
<evidence type="ECO:0000256" key="2">
    <source>
        <dbReference type="ARBA" id="ARBA00005013"/>
    </source>
</evidence>
<dbReference type="PANTHER" id="PTHR42844">
    <property type="entry name" value="DIHYDRONEOPTERIN ALDOLASE 1-RELATED"/>
    <property type="match status" value="1"/>
</dbReference>
<dbReference type="KEGG" id="sapo:SAPIO_CDS3472"/>
<organism evidence="9 10">
    <name type="scientific">Pseudallescheria apiosperma</name>
    <name type="common">Scedosporium apiospermum</name>
    <dbReference type="NCBI Taxonomy" id="563466"/>
    <lineage>
        <taxon>Eukaryota</taxon>
        <taxon>Fungi</taxon>
        <taxon>Dikarya</taxon>
        <taxon>Ascomycota</taxon>
        <taxon>Pezizomycotina</taxon>
        <taxon>Sordariomycetes</taxon>
        <taxon>Hypocreomycetidae</taxon>
        <taxon>Microascales</taxon>
        <taxon>Microascaceae</taxon>
        <taxon>Scedosporium</taxon>
    </lineage>
</organism>
<dbReference type="Proteomes" id="UP000028545">
    <property type="component" value="Unassembled WGS sequence"/>
</dbReference>
<dbReference type="GO" id="GO:0004150">
    <property type="term" value="F:dihydroneopterin aldolase activity"/>
    <property type="evidence" value="ECO:0007669"/>
    <property type="project" value="UniProtKB-EC"/>
</dbReference>
<keyword evidence="6" id="KW-0456">Lyase</keyword>
<evidence type="ECO:0000256" key="3">
    <source>
        <dbReference type="ARBA" id="ARBA00005708"/>
    </source>
</evidence>
<keyword evidence="5" id="KW-0289">Folate biosynthesis</keyword>
<sequence>MPPTLTSTWAVKAKAGEPHALIRIRNLQSTARIGVDAWGRPNKSQPILVSVEVSLAQPFAESSSTDKVETDTVHYGRLSKAVLATLREVDTAAAAGDGAAVSLRRLLDIIWWELASVGVDGSPAPGAVDVEKAFLNLSGVRYLSVTLHLPKATLSGGGVSLTGTSLFEMGPLGPEVDVYGVCLQLHKLQVPTLIGINTNEREAKQLVIADIKIDKFIETTDVYPALEKAIHKAGHLHRPPSNPARVNMSNSSFGTLEALAVDLVSSINATRSDAPREPSLPDAWQVKIQLEKPVAVPLAEGAGIEFLSNSSAQS</sequence>
<dbReference type="Gene3D" id="3.30.1130.10">
    <property type="match status" value="2"/>
</dbReference>
<dbReference type="SMART" id="SM00905">
    <property type="entry name" value="FolB"/>
    <property type="match status" value="2"/>
</dbReference>
<dbReference type="AlphaFoldDB" id="A0A084GAV2"/>
<feature type="domain" description="Dihydroneopterin aldolase/epimerase" evidence="8">
    <location>
        <begin position="183"/>
        <end position="308"/>
    </location>
</feature>
<dbReference type="EMBL" id="JOWA01000088">
    <property type="protein sequence ID" value="KEZ44464.1"/>
    <property type="molecule type" value="Genomic_DNA"/>
</dbReference>
<reference evidence="9 10" key="1">
    <citation type="journal article" date="2014" name="Genome Announc.">
        <title>Draft genome sequence of the pathogenic fungus Scedosporium apiospermum.</title>
        <authorList>
            <person name="Vandeputte P."/>
            <person name="Ghamrawi S."/>
            <person name="Rechenmann M."/>
            <person name="Iltis A."/>
            <person name="Giraud S."/>
            <person name="Fleury M."/>
            <person name="Thornton C."/>
            <person name="Delhaes L."/>
            <person name="Meyer W."/>
            <person name="Papon N."/>
            <person name="Bouchara J.P."/>
        </authorList>
    </citation>
    <scope>NUCLEOTIDE SEQUENCE [LARGE SCALE GENOMIC DNA]</scope>
    <source>
        <strain evidence="9 10">IHEM 14462</strain>
    </source>
</reference>
<dbReference type="InterPro" id="IPR006156">
    <property type="entry name" value="Dihydroneopterin_aldolase"/>
</dbReference>
<dbReference type="OrthoDB" id="5425486at2759"/>
<comment type="similarity">
    <text evidence="3">Belongs to the DHNA family.</text>
</comment>
<dbReference type="InterPro" id="IPR043133">
    <property type="entry name" value="GTP-CH-I_C/QueF"/>
</dbReference>
<dbReference type="PANTHER" id="PTHR42844:SF1">
    <property type="entry name" value="DIHYDRONEOPTERIN ALDOLASE 1-RELATED"/>
    <property type="match status" value="1"/>
</dbReference>
<dbReference type="SUPFAM" id="SSF55620">
    <property type="entry name" value="Tetrahydrobiopterin biosynthesis enzymes-like"/>
    <property type="match status" value="2"/>
</dbReference>
<evidence type="ECO:0000256" key="4">
    <source>
        <dbReference type="ARBA" id="ARBA00013043"/>
    </source>
</evidence>
<dbReference type="RefSeq" id="XP_016644263.1">
    <property type="nucleotide sequence ID" value="XM_016786257.1"/>
</dbReference>
<evidence type="ECO:0000256" key="1">
    <source>
        <dbReference type="ARBA" id="ARBA00001353"/>
    </source>
</evidence>
<proteinExistence type="inferred from homology"/>
<comment type="catalytic activity">
    <reaction evidence="1">
        <text>7,8-dihydroneopterin = 6-hydroxymethyl-7,8-dihydropterin + glycolaldehyde</text>
        <dbReference type="Rhea" id="RHEA:10540"/>
        <dbReference type="ChEBI" id="CHEBI:17001"/>
        <dbReference type="ChEBI" id="CHEBI:17071"/>
        <dbReference type="ChEBI" id="CHEBI:44841"/>
        <dbReference type="EC" id="4.1.2.25"/>
    </reaction>
</comment>
<evidence type="ECO:0000313" key="9">
    <source>
        <dbReference type="EMBL" id="KEZ44464.1"/>
    </source>
</evidence>
<comment type="caution">
    <text evidence="9">The sequence shown here is derived from an EMBL/GenBank/DDBJ whole genome shotgun (WGS) entry which is preliminary data.</text>
</comment>
<evidence type="ECO:0000259" key="8">
    <source>
        <dbReference type="SMART" id="SM00905"/>
    </source>
</evidence>
<comment type="pathway">
    <text evidence="2">Cofactor biosynthesis; tetrahydrofolate biosynthesis; 2-amino-4-hydroxy-6-hydroxymethyl-7,8-dihydropteridine diphosphate from 7,8-dihydroneopterin triphosphate: step 3/4.</text>
</comment>
<protein>
    <recommendedName>
        <fullName evidence="4">dihydroneopterin aldolase</fullName>
        <ecNumber evidence="4">4.1.2.25</ecNumber>
    </recommendedName>
    <alternativeName>
        <fullName evidence="7">7,8-dihydroneopterin aldolase</fullName>
    </alternativeName>
</protein>
<name>A0A084GAV2_PSEDA</name>
<dbReference type="EC" id="4.1.2.25" evidence="4"/>
<evidence type="ECO:0000256" key="6">
    <source>
        <dbReference type="ARBA" id="ARBA00023239"/>
    </source>
</evidence>
<evidence type="ECO:0000256" key="5">
    <source>
        <dbReference type="ARBA" id="ARBA00022909"/>
    </source>
</evidence>
<dbReference type="GeneID" id="27722544"/>
<evidence type="ECO:0000256" key="7">
    <source>
        <dbReference type="ARBA" id="ARBA00032903"/>
    </source>
</evidence>